<feature type="domain" description="HTH lysR-type" evidence="5">
    <location>
        <begin position="2"/>
        <end position="59"/>
    </location>
</feature>
<gene>
    <name evidence="6" type="ORF">HMPREF0183_0801</name>
</gene>
<keyword evidence="4" id="KW-0804">Transcription</keyword>
<evidence type="ECO:0000256" key="2">
    <source>
        <dbReference type="ARBA" id="ARBA00023015"/>
    </source>
</evidence>
<dbReference type="InterPro" id="IPR000847">
    <property type="entry name" value="LysR_HTH_N"/>
</dbReference>
<proteinExistence type="inferred from homology"/>
<organism evidence="6 7">
    <name type="scientific">Brevibacterium mcbrellneri ATCC 49030</name>
    <dbReference type="NCBI Taxonomy" id="585530"/>
    <lineage>
        <taxon>Bacteria</taxon>
        <taxon>Bacillati</taxon>
        <taxon>Actinomycetota</taxon>
        <taxon>Actinomycetes</taxon>
        <taxon>Micrococcales</taxon>
        <taxon>Brevibacteriaceae</taxon>
        <taxon>Brevibacterium</taxon>
    </lineage>
</organism>
<dbReference type="Gene3D" id="3.40.190.290">
    <property type="match status" value="1"/>
</dbReference>
<comment type="similarity">
    <text evidence="1">Belongs to the LysR transcriptional regulatory family.</text>
</comment>
<dbReference type="SUPFAM" id="SSF46785">
    <property type="entry name" value="Winged helix' DNA-binding domain"/>
    <property type="match status" value="1"/>
</dbReference>
<dbReference type="AlphaFoldDB" id="D4YLJ1"/>
<dbReference type="PANTHER" id="PTHR30346">
    <property type="entry name" value="TRANSCRIPTIONAL DUAL REGULATOR HCAR-RELATED"/>
    <property type="match status" value="1"/>
</dbReference>
<evidence type="ECO:0000256" key="4">
    <source>
        <dbReference type="ARBA" id="ARBA00023163"/>
    </source>
</evidence>
<evidence type="ECO:0000256" key="3">
    <source>
        <dbReference type="ARBA" id="ARBA00023125"/>
    </source>
</evidence>
<dbReference type="PANTHER" id="PTHR30346:SF29">
    <property type="entry name" value="LYSR SUBSTRATE-BINDING"/>
    <property type="match status" value="1"/>
</dbReference>
<evidence type="ECO:0000256" key="1">
    <source>
        <dbReference type="ARBA" id="ARBA00009437"/>
    </source>
</evidence>
<name>D4YLJ1_9MICO</name>
<accession>D4YLJ1</accession>
<dbReference type="PROSITE" id="PS50931">
    <property type="entry name" value="HTH_LYSR"/>
    <property type="match status" value="1"/>
</dbReference>
<reference evidence="6 7" key="1">
    <citation type="submission" date="2010-04" db="EMBL/GenBank/DDBJ databases">
        <authorList>
            <person name="Qin X."/>
            <person name="Bachman B."/>
            <person name="Battles P."/>
            <person name="Bell A."/>
            <person name="Bess C."/>
            <person name="Bickham C."/>
            <person name="Chaboub L."/>
            <person name="Chen D."/>
            <person name="Coyle M."/>
            <person name="Deiros D.R."/>
            <person name="Dinh H."/>
            <person name="Forbes L."/>
            <person name="Fowler G."/>
            <person name="Francisco L."/>
            <person name="Fu Q."/>
            <person name="Gubbala S."/>
            <person name="Hale W."/>
            <person name="Han Y."/>
            <person name="Hemphill L."/>
            <person name="Highlander S.K."/>
            <person name="Hirani K."/>
            <person name="Hogues M."/>
            <person name="Jackson L."/>
            <person name="Jakkamsetti A."/>
            <person name="Javaid M."/>
            <person name="Jiang H."/>
            <person name="Korchina V."/>
            <person name="Kovar C."/>
            <person name="Lara F."/>
            <person name="Lee S."/>
            <person name="Mata R."/>
            <person name="Mathew T."/>
            <person name="Moen C."/>
            <person name="Morales K."/>
            <person name="Munidasa M."/>
            <person name="Nazareth L."/>
            <person name="Ngo R."/>
            <person name="Nguyen L."/>
            <person name="Okwuonu G."/>
            <person name="Ongeri F."/>
            <person name="Patil S."/>
            <person name="Petrosino J."/>
            <person name="Pham C."/>
            <person name="Pham P."/>
            <person name="Pu L.-L."/>
            <person name="Puazo M."/>
            <person name="Raj R."/>
            <person name="Reid J."/>
            <person name="Rouhana J."/>
            <person name="Saada N."/>
            <person name="Shang Y."/>
            <person name="Simmons D."/>
            <person name="Thornton R."/>
            <person name="Warren J."/>
            <person name="Weissenberger G."/>
            <person name="Zhang J."/>
            <person name="Zhang L."/>
            <person name="Zhou C."/>
            <person name="Zhu D."/>
            <person name="Muzny D."/>
            <person name="Worley K."/>
            <person name="Gibbs R."/>
        </authorList>
    </citation>
    <scope>NUCLEOTIDE SEQUENCE [LARGE SCALE GENOMIC DNA]</scope>
    <source>
        <strain evidence="6 7">ATCC 49030</strain>
    </source>
</reference>
<keyword evidence="7" id="KW-1185">Reference proteome</keyword>
<evidence type="ECO:0000259" key="5">
    <source>
        <dbReference type="PROSITE" id="PS50931"/>
    </source>
</evidence>
<keyword evidence="3" id="KW-0238">DNA-binding</keyword>
<evidence type="ECO:0000313" key="7">
    <source>
        <dbReference type="Proteomes" id="UP000005714"/>
    </source>
</evidence>
<keyword evidence="2" id="KW-0805">Transcription regulation</keyword>
<dbReference type="InterPro" id="IPR011991">
    <property type="entry name" value="ArsR-like_HTH"/>
</dbReference>
<dbReference type="InterPro" id="IPR036388">
    <property type="entry name" value="WH-like_DNA-bd_sf"/>
</dbReference>
<dbReference type="STRING" id="585530.HMPREF0183_0801"/>
<dbReference type="SUPFAM" id="SSF53850">
    <property type="entry name" value="Periplasmic binding protein-like II"/>
    <property type="match status" value="1"/>
</dbReference>
<comment type="caution">
    <text evidence="6">The sequence shown here is derived from an EMBL/GenBank/DDBJ whole genome shotgun (WGS) entry which is preliminary data.</text>
</comment>
<sequence>MINLHRLRILMELQRQGTLAEVAAELGYTPSAISQQLNALEREVGTRLLERVGRNVRLTDAAVTLTRHGAAIFAAVDEAESDLASLQGPVQGSVRVASFSSVLLSLAPQALTHLSSSFPDLEVQLIQREVDEAQEGLLSHAFDLVLGEEFPGEPMPSPAGLQREDLYSDPLRLVAPTSIDGLPEPEHLSEFHEVPWSAEPKDSRMGRWVSRLHGRANIAPRIICETLDPLLLVQMARTGQSVSIIPGVLGAEYLSGVALFDLPGNPTRNLYTEVRAGRDRHPALVAVREAFAHAADQFRTHPSTGALAW</sequence>
<dbReference type="EMBL" id="ADNU01000022">
    <property type="protein sequence ID" value="EFG47908.1"/>
    <property type="molecule type" value="Genomic_DNA"/>
</dbReference>
<dbReference type="GO" id="GO:0032993">
    <property type="term" value="C:protein-DNA complex"/>
    <property type="evidence" value="ECO:0007669"/>
    <property type="project" value="TreeGrafter"/>
</dbReference>
<dbReference type="InterPro" id="IPR005119">
    <property type="entry name" value="LysR_subst-bd"/>
</dbReference>
<dbReference type="OrthoDB" id="4131546at2"/>
<protein>
    <submittedName>
        <fullName evidence="6">LysR substrate binding domain protein</fullName>
    </submittedName>
</protein>
<dbReference type="Proteomes" id="UP000005714">
    <property type="component" value="Unassembled WGS sequence"/>
</dbReference>
<dbReference type="Pfam" id="PF00126">
    <property type="entry name" value="HTH_1"/>
    <property type="match status" value="1"/>
</dbReference>
<dbReference type="CDD" id="cd00090">
    <property type="entry name" value="HTH_ARSR"/>
    <property type="match status" value="1"/>
</dbReference>
<dbReference type="GO" id="GO:0003700">
    <property type="term" value="F:DNA-binding transcription factor activity"/>
    <property type="evidence" value="ECO:0007669"/>
    <property type="project" value="InterPro"/>
</dbReference>
<dbReference type="eggNOG" id="COG0583">
    <property type="taxonomic scope" value="Bacteria"/>
</dbReference>
<dbReference type="Pfam" id="PF03466">
    <property type="entry name" value="LysR_substrate"/>
    <property type="match status" value="1"/>
</dbReference>
<dbReference type="RefSeq" id="WP_005882990.1">
    <property type="nucleotide sequence ID" value="NZ_ADNU01000022.1"/>
</dbReference>
<dbReference type="Gene3D" id="1.10.10.10">
    <property type="entry name" value="Winged helix-like DNA-binding domain superfamily/Winged helix DNA-binding domain"/>
    <property type="match status" value="1"/>
</dbReference>
<dbReference type="GO" id="GO:0003677">
    <property type="term" value="F:DNA binding"/>
    <property type="evidence" value="ECO:0007669"/>
    <property type="project" value="UniProtKB-KW"/>
</dbReference>
<dbReference type="InterPro" id="IPR036390">
    <property type="entry name" value="WH_DNA-bd_sf"/>
</dbReference>
<evidence type="ECO:0000313" key="6">
    <source>
        <dbReference type="EMBL" id="EFG47908.1"/>
    </source>
</evidence>